<feature type="signal peptide" evidence="1">
    <location>
        <begin position="1"/>
        <end position="20"/>
    </location>
</feature>
<evidence type="ECO:0000313" key="2">
    <source>
        <dbReference type="EMBL" id="MBW78542.1"/>
    </source>
</evidence>
<feature type="chain" id="PRO_5014876146" evidence="1">
    <location>
        <begin position="21"/>
        <end position="76"/>
    </location>
</feature>
<keyword evidence="1" id="KW-0732">Signal</keyword>
<dbReference type="AlphaFoldDB" id="A0A2M4DLV7"/>
<evidence type="ECO:0000256" key="1">
    <source>
        <dbReference type="SAM" id="SignalP"/>
    </source>
</evidence>
<reference evidence="2" key="1">
    <citation type="submission" date="2018-01" db="EMBL/GenBank/DDBJ databases">
        <title>An insight into the sialome of Amazonian anophelines.</title>
        <authorList>
            <person name="Ribeiro J.M."/>
            <person name="Scarpassa V."/>
            <person name="Calvo E."/>
        </authorList>
    </citation>
    <scope>NUCLEOTIDE SEQUENCE</scope>
</reference>
<accession>A0A2M4DLV7</accession>
<organism evidence="2">
    <name type="scientific">Anopheles darlingi</name>
    <name type="common">Mosquito</name>
    <dbReference type="NCBI Taxonomy" id="43151"/>
    <lineage>
        <taxon>Eukaryota</taxon>
        <taxon>Metazoa</taxon>
        <taxon>Ecdysozoa</taxon>
        <taxon>Arthropoda</taxon>
        <taxon>Hexapoda</taxon>
        <taxon>Insecta</taxon>
        <taxon>Pterygota</taxon>
        <taxon>Neoptera</taxon>
        <taxon>Endopterygota</taxon>
        <taxon>Diptera</taxon>
        <taxon>Nematocera</taxon>
        <taxon>Culicoidea</taxon>
        <taxon>Culicidae</taxon>
        <taxon>Anophelinae</taxon>
        <taxon>Anopheles</taxon>
    </lineage>
</organism>
<name>A0A2M4DLV7_ANODA</name>
<proteinExistence type="predicted"/>
<sequence length="76" mass="8172">MEIAAALVALALNASAPSCANIIGVRSFRANLVPFSHSTTISIGHIARAVCSSTNWIQLVMKTEWKWMIVDGIGMQ</sequence>
<protein>
    <submittedName>
        <fullName evidence="2">Putative secreted protein</fullName>
    </submittedName>
</protein>
<dbReference type="EMBL" id="GGFL01014364">
    <property type="protein sequence ID" value="MBW78542.1"/>
    <property type="molecule type" value="Transcribed_RNA"/>
</dbReference>